<keyword evidence="1" id="KW-0732">Signal</keyword>
<protein>
    <submittedName>
        <fullName evidence="3">DUF4468 domain-containing protein</fullName>
    </submittedName>
</protein>
<reference evidence="3" key="1">
    <citation type="submission" date="2020-06" db="EMBL/GenBank/DDBJ databases">
        <authorList>
            <person name="Dong N."/>
        </authorList>
    </citation>
    <scope>NUCLEOTIDE SEQUENCE</scope>
    <source>
        <strain evidence="3">R1692</strain>
    </source>
</reference>
<name>A0ABT7NQK3_9SPHI</name>
<proteinExistence type="predicted"/>
<evidence type="ECO:0000313" key="3">
    <source>
        <dbReference type="EMBL" id="MDM1049507.1"/>
    </source>
</evidence>
<evidence type="ECO:0000256" key="1">
    <source>
        <dbReference type="SAM" id="SignalP"/>
    </source>
</evidence>
<keyword evidence="4" id="KW-1185">Reference proteome</keyword>
<dbReference type="Proteomes" id="UP001170954">
    <property type="component" value="Unassembled WGS sequence"/>
</dbReference>
<evidence type="ECO:0000259" key="2">
    <source>
        <dbReference type="Pfam" id="PF14730"/>
    </source>
</evidence>
<dbReference type="EMBL" id="JACAGK010000048">
    <property type="protein sequence ID" value="MDM1049507.1"/>
    <property type="molecule type" value="Genomic_DNA"/>
</dbReference>
<gene>
    <name evidence="3" type="ORF">HX018_14805</name>
</gene>
<reference evidence="3" key="2">
    <citation type="journal article" date="2022" name="Sci. Total Environ.">
        <title>Prevalence, transmission, and molecular epidemiology of tet(X)-positive bacteria among humans, animals, and environmental niches in China: An epidemiological, and genomic-based study.</title>
        <authorList>
            <person name="Dong N."/>
            <person name="Zeng Y."/>
            <person name="Cai C."/>
            <person name="Sun C."/>
            <person name="Lu J."/>
            <person name="Liu C."/>
            <person name="Zhou H."/>
            <person name="Sun Q."/>
            <person name="Shu L."/>
            <person name="Wang H."/>
            <person name="Wang Y."/>
            <person name="Wang S."/>
            <person name="Wu C."/>
            <person name="Chan E.W."/>
            <person name="Chen G."/>
            <person name="Shen Z."/>
            <person name="Chen S."/>
            <person name="Zhang R."/>
        </authorList>
    </citation>
    <scope>NUCLEOTIDE SEQUENCE</scope>
    <source>
        <strain evidence="3">R1692</strain>
    </source>
</reference>
<feature type="signal peptide" evidence="1">
    <location>
        <begin position="1"/>
        <end position="17"/>
    </location>
</feature>
<accession>A0ABT7NQK3</accession>
<feature type="domain" description="DUF4468" evidence="2">
    <location>
        <begin position="29"/>
        <end position="120"/>
    </location>
</feature>
<sequence length="192" mass="22067">MKNLFIFLVFIPFFSVAQDLPIVDDKIVYEKIIDAPGMSKSELYAASKRFVANAVRSAKSVIQTEDEGTGLIICKGNVTLQHARSRMALIVPGRPVGGTKYFTMQFESKEGRCRVRIYDIFEDNTFQPYDRNYSLEEIFFDLASRTNSSKGKTQEKRKTLFNESVTIVNNAFFGLIHDFERSINNYKNNDDW</sequence>
<evidence type="ECO:0000313" key="4">
    <source>
        <dbReference type="Proteomes" id="UP001170954"/>
    </source>
</evidence>
<feature type="chain" id="PRO_5047058878" evidence="1">
    <location>
        <begin position="18"/>
        <end position="192"/>
    </location>
</feature>
<organism evidence="3 4">
    <name type="scientific">Sphingobacterium hotanense</name>
    <dbReference type="NCBI Taxonomy" id="649196"/>
    <lineage>
        <taxon>Bacteria</taxon>
        <taxon>Pseudomonadati</taxon>
        <taxon>Bacteroidota</taxon>
        <taxon>Sphingobacteriia</taxon>
        <taxon>Sphingobacteriales</taxon>
        <taxon>Sphingobacteriaceae</taxon>
        <taxon>Sphingobacterium</taxon>
    </lineage>
</organism>
<dbReference type="RefSeq" id="WP_286651916.1">
    <property type="nucleotide sequence ID" value="NZ_JACAGK010000048.1"/>
</dbReference>
<dbReference type="InterPro" id="IPR027823">
    <property type="entry name" value="DUF4468"/>
</dbReference>
<comment type="caution">
    <text evidence="3">The sequence shown here is derived from an EMBL/GenBank/DDBJ whole genome shotgun (WGS) entry which is preliminary data.</text>
</comment>
<dbReference type="Pfam" id="PF14730">
    <property type="entry name" value="DUF4468"/>
    <property type="match status" value="1"/>
</dbReference>
<dbReference type="Gene3D" id="3.30.530.80">
    <property type="match status" value="1"/>
</dbReference>